<reference evidence="2" key="1">
    <citation type="submission" date="2021-02" db="EMBL/GenBank/DDBJ databases">
        <authorList>
            <person name="Nowell W R."/>
        </authorList>
    </citation>
    <scope>NUCLEOTIDE SEQUENCE</scope>
</reference>
<name>A0A819JXL4_9BILA</name>
<sequence length="184" mass="21710">MRSIISHTPFLGFASSFKHKDAKRELANLFGLPLILLEYLFTMFEKIASKLISKITDIETLLQHFSNTYLYGNKFPPPRWNHFSSTGFTDRTNNALEGHHRSINSELDEQTLILVSQEAKQKRATKHQRKRYRDHDNHLIEAKELLTNKQIDLLEYQRRIRTLTYGYIKYHEENDDDSDVNNDV</sequence>
<dbReference type="EMBL" id="CAJNOT010000947">
    <property type="protein sequence ID" value="CAF1115105.1"/>
    <property type="molecule type" value="Genomic_DNA"/>
</dbReference>
<dbReference type="EMBL" id="CAJOBD010003292">
    <property type="protein sequence ID" value="CAF3939717.1"/>
    <property type="molecule type" value="Genomic_DNA"/>
</dbReference>
<comment type="caution">
    <text evidence="2">The sequence shown here is derived from an EMBL/GenBank/DDBJ whole genome shotgun (WGS) entry which is preliminary data.</text>
</comment>
<accession>A0A819JXL4</accession>
<dbReference type="Proteomes" id="UP000663836">
    <property type="component" value="Unassembled WGS sequence"/>
</dbReference>
<organism evidence="2 3">
    <name type="scientific">Rotaria sordida</name>
    <dbReference type="NCBI Taxonomy" id="392033"/>
    <lineage>
        <taxon>Eukaryota</taxon>
        <taxon>Metazoa</taxon>
        <taxon>Spiralia</taxon>
        <taxon>Gnathifera</taxon>
        <taxon>Rotifera</taxon>
        <taxon>Eurotatoria</taxon>
        <taxon>Bdelloidea</taxon>
        <taxon>Philodinida</taxon>
        <taxon>Philodinidae</taxon>
        <taxon>Rotaria</taxon>
    </lineage>
</organism>
<protein>
    <submittedName>
        <fullName evidence="2">Uncharacterized protein</fullName>
    </submittedName>
</protein>
<dbReference type="Proteomes" id="UP000663864">
    <property type="component" value="Unassembled WGS sequence"/>
</dbReference>
<evidence type="ECO:0000313" key="3">
    <source>
        <dbReference type="Proteomes" id="UP000663836"/>
    </source>
</evidence>
<dbReference type="AlphaFoldDB" id="A0A819JXL4"/>
<evidence type="ECO:0000313" key="2">
    <source>
        <dbReference type="EMBL" id="CAF3939717.1"/>
    </source>
</evidence>
<gene>
    <name evidence="2" type="ORF">JBS370_LOCUS22927</name>
    <name evidence="1" type="ORF">ZHD862_LOCUS18327</name>
</gene>
<proteinExistence type="predicted"/>
<evidence type="ECO:0000313" key="1">
    <source>
        <dbReference type="EMBL" id="CAF1115105.1"/>
    </source>
</evidence>